<sequence length="428" mass="48907">MVSLSDMPPEILDHICSYLVIHARPWKHRLATSAVPALMVSEIFQQKRMLGFARKYPILYPSLPEPLAVICGHWFSREQPLDVLRRTNTHITAGSHVRRCYIAVNRPPHREGYVLNRKMPVPTGNSPEERHQVRMAADLAGVTLPAPLNAEDIEYAVCNLVLARHSNIRELGLRGDAQDLSQVGDLKRSNDGPLLPSLKSVFVRPLDEYKMIEHNDPLVLSRLELRSSHITKILSLGANVEDIFIQNFWLRLTDDIATQHLAAITLKGIDASIIDIRRLLKNARSLRSFAYLAEFRTRRDIFASNVIAELEEHCPALQTLCLKFAHGQNGALGIPSVAAAGQDAPFSLRKFKHLRNLWIENYSIINSIQERPGLVPYPINPQPRFWTSRWNEFIRELPEFVERLHFNGYIYSSYRPVPWNDESNERCV</sequence>
<accession>A0AAD9YLT8</accession>
<protein>
    <submittedName>
        <fullName evidence="1">Uncharacterized protein</fullName>
    </submittedName>
</protein>
<dbReference type="AlphaFoldDB" id="A0AAD9YLT8"/>
<reference evidence="1" key="1">
    <citation type="submission" date="2023-02" db="EMBL/GenBank/DDBJ databases">
        <title>Colletotrichum kahawae CIFC_Que2 genome sequencing and assembly.</title>
        <authorList>
            <person name="Baroncelli R."/>
        </authorList>
    </citation>
    <scope>NUCLEOTIDE SEQUENCE</scope>
    <source>
        <strain evidence="1">CIFC_Que2</strain>
    </source>
</reference>
<dbReference type="Proteomes" id="UP001281614">
    <property type="component" value="Unassembled WGS sequence"/>
</dbReference>
<comment type="caution">
    <text evidence="1">The sequence shown here is derived from an EMBL/GenBank/DDBJ whole genome shotgun (WGS) entry which is preliminary data.</text>
</comment>
<dbReference type="EMBL" id="VYYT01000091">
    <property type="protein sequence ID" value="KAK2770655.1"/>
    <property type="molecule type" value="Genomic_DNA"/>
</dbReference>
<evidence type="ECO:0000313" key="1">
    <source>
        <dbReference type="EMBL" id="KAK2770655.1"/>
    </source>
</evidence>
<evidence type="ECO:0000313" key="2">
    <source>
        <dbReference type="Proteomes" id="UP001281614"/>
    </source>
</evidence>
<name>A0AAD9YLT8_COLKA</name>
<keyword evidence="2" id="KW-1185">Reference proteome</keyword>
<gene>
    <name evidence="1" type="ORF">CKAH01_14626</name>
</gene>
<proteinExistence type="predicted"/>
<organism evidence="1 2">
    <name type="scientific">Colletotrichum kahawae</name>
    <name type="common">Coffee berry disease fungus</name>
    <dbReference type="NCBI Taxonomy" id="34407"/>
    <lineage>
        <taxon>Eukaryota</taxon>
        <taxon>Fungi</taxon>
        <taxon>Dikarya</taxon>
        <taxon>Ascomycota</taxon>
        <taxon>Pezizomycotina</taxon>
        <taxon>Sordariomycetes</taxon>
        <taxon>Hypocreomycetidae</taxon>
        <taxon>Glomerellales</taxon>
        <taxon>Glomerellaceae</taxon>
        <taxon>Colletotrichum</taxon>
        <taxon>Colletotrichum gloeosporioides species complex</taxon>
    </lineage>
</organism>